<dbReference type="Pfam" id="PF11974">
    <property type="entry name" value="bMG3"/>
    <property type="match status" value="1"/>
</dbReference>
<feature type="region of interest" description="Disordered" evidence="1">
    <location>
        <begin position="304"/>
        <end position="323"/>
    </location>
</feature>
<evidence type="ECO:0000256" key="1">
    <source>
        <dbReference type="SAM" id="MobiDB-lite"/>
    </source>
</evidence>
<dbReference type="Proteomes" id="UP000216991">
    <property type="component" value="Unassembled WGS sequence"/>
</dbReference>
<name>A0A255YLQ7_9SPHN</name>
<comment type="caution">
    <text evidence="5">The sequence shown here is derived from an EMBL/GenBank/DDBJ whole genome shotgun (WGS) entry which is preliminary data.</text>
</comment>
<feature type="domain" description="Alpha-2-macroglobulin bait region" evidence="3">
    <location>
        <begin position="999"/>
        <end position="1176"/>
    </location>
</feature>
<keyword evidence="6" id="KW-1185">Reference proteome</keyword>
<dbReference type="InterPro" id="IPR011625">
    <property type="entry name" value="A2M_N_BRD"/>
</dbReference>
<evidence type="ECO:0000259" key="3">
    <source>
        <dbReference type="SMART" id="SM01359"/>
    </source>
</evidence>
<accession>A0A255YLQ7</accession>
<dbReference type="PANTHER" id="PTHR40094:SF1">
    <property type="entry name" value="UBIQUITIN DOMAIN-CONTAINING PROTEIN"/>
    <property type="match status" value="1"/>
</dbReference>
<evidence type="ECO:0000313" key="5">
    <source>
        <dbReference type="EMBL" id="OYQ30119.1"/>
    </source>
</evidence>
<dbReference type="Pfam" id="PF00207">
    <property type="entry name" value="A2M"/>
    <property type="match status" value="1"/>
</dbReference>
<gene>
    <name evidence="5" type="ORF">CHU93_07205</name>
</gene>
<dbReference type="SMART" id="SM01359">
    <property type="entry name" value="A2M_N_2"/>
    <property type="match status" value="1"/>
</dbReference>
<evidence type="ECO:0000313" key="6">
    <source>
        <dbReference type="Proteomes" id="UP000216991"/>
    </source>
</evidence>
<feature type="chain" id="PRO_5013010658" description="Alpha-2-macroglobulin" evidence="2">
    <location>
        <begin position="24"/>
        <end position="1880"/>
    </location>
</feature>
<dbReference type="InterPro" id="IPR001599">
    <property type="entry name" value="Macroglobln_a2"/>
</dbReference>
<evidence type="ECO:0000259" key="4">
    <source>
        <dbReference type="SMART" id="SM01360"/>
    </source>
</evidence>
<reference evidence="5 6" key="1">
    <citation type="submission" date="2017-07" db="EMBL/GenBank/DDBJ databases">
        <title>Sandarakinorhabdus cyanobacteriorum sp. nov., a novel bacterium isolated from cyanobacterial aggregates in a eutrophic lake.</title>
        <authorList>
            <person name="Cai H."/>
        </authorList>
    </citation>
    <scope>NUCLEOTIDE SEQUENCE [LARGE SCALE GENOMIC DNA]</scope>
    <source>
        <strain evidence="5 6">TH057</strain>
    </source>
</reference>
<dbReference type="GO" id="GO:0004866">
    <property type="term" value="F:endopeptidase inhibitor activity"/>
    <property type="evidence" value="ECO:0007669"/>
    <property type="project" value="InterPro"/>
</dbReference>
<organism evidence="5 6">
    <name type="scientific">Sandarakinorhabdus cyanobacteriorum</name>
    <dbReference type="NCBI Taxonomy" id="1981098"/>
    <lineage>
        <taxon>Bacteria</taxon>
        <taxon>Pseudomonadati</taxon>
        <taxon>Pseudomonadota</taxon>
        <taxon>Alphaproteobacteria</taxon>
        <taxon>Sphingomonadales</taxon>
        <taxon>Sphingosinicellaceae</taxon>
        <taxon>Sandarakinorhabdus</taxon>
    </lineage>
</organism>
<keyword evidence="2" id="KW-0732">Signal</keyword>
<evidence type="ECO:0008006" key="7">
    <source>
        <dbReference type="Google" id="ProtNLM"/>
    </source>
</evidence>
<proteinExistence type="predicted"/>
<dbReference type="InterPro" id="IPR021868">
    <property type="entry name" value="Alpha_2_Macroglob_MG3"/>
</dbReference>
<protein>
    <recommendedName>
        <fullName evidence="7">Alpha-2-macroglobulin</fullName>
    </recommendedName>
</protein>
<sequence>MLPRLAIAAAALALAAAPLIGQARPGVTGFSPSGTVAAPAQIVVRFATPMVAMGAAGTAPISGDCGKGGQGRWLDPQRFAIDLPAPIPGGRACQFRLAAGLADIAGRPLPAAGPFRFTTPGPAIRAVLPDGGDVAEDQIFLIATEAQPTAASLNAGAACLIDGVGERVPLDVLPNASRDAILKSARGDWSLNYFLERAGWRADYDGNRAAPAHLIAARCRRPLPPGGQLTLSWRGSIAAPNGLKAGTDWQQRFRVRQPFTATVACTRTNAGAACSPLDSIRVDFTAPVPRSAALAARLRLPDGRSIAPEPPADRANTTGDIRFKGPWPARARLTLSLPASLKDDAGRSLANAARFPLAIPTGDFPPLAKFAGRFGILEAQEGGILPVTLRGVENPLPTATLSLPVPSLRIDDDAQVAKWLRRVERAGERRFRDEPLAGGGYNSVETTGSQSLLADERGSNRLTITRPRDGAMQVVGIPLKTRGLHIVELASPALGRALTGPGQTYHVSTAALVTNMAVHFQWGDGASLVWVTRLADATPVSGARISISNSCTGERLWQGRTDASGRALVPAGQLPKPATWTACDAETPTLMASARTADDYSFALTSWGDGIQAFDFNLPYGGWNWRPLAHAVFDRTLARPGERINFKLFRRLPNDRGFTRPKPAPFTLTARHWQSDTILPITLGPGADPAGQIILPASAPTGDWELRLATPDGDETGVGNFQVEEFRLPTLRAAISGPKAMPVAPASLPLDLALTYFSGGSAAGAPVTLRTRVVPRSVEVPGLDGFTFDAEAITPGLSRLEEGEAAAAPIRARETPLNLGRTGTARVAAGGWAPITRPAMLVAEMDYPDANGEIATRIARLPLEPAALRVGIARDGWLMKADDARLKLVVLGLDNKPLAGRAIRVRLFAREIISTRKRLVGGFYAYDNMVETRELKAGCTARSDARGRAICQLDPGISGEVIALAEVQDDAGRTTRASQSLWLAGDDEWWFGGDNGDRMDLVPEVPEVAVGGTARLAVRMPFREATALVTIMRSGVIESFVTTLSGKEPVVEVKIKGNHAPNVYVSVLAVRGRVAGWRLWLADLARRWNLPWLSRDGAAPTALVDLARPSWRIGMAQLKVGHDAHRLAVTVTPDRPTHAVREAASARIRVTPPRGTALPADAEVAFAVVDEALLALKSNDSWNLLNTMMEPRPLGVVMASAQGQVVGKRHYGAKAVAAGGGGGATAGMARREFTPIIAWAGRVKLNPRGEALVPFRLNDSLSGFRLVAIASAGPGLFGTGSASLRTTQDLQILPGIPPLVRQGDEFVATATLRNTSAAAMTATVTLTNGTASLPAQRVALPAGGAANLRWPLVAGPPGSQRIAIRASAGTAKDAVTIAQTIEPAIPEQVVAASLIRPGQPLMLQLPPGAQAGAPSGHVDVALLRSLASLPGVRAYMAAYPHDCIEQRLSRAVAMGDRARWDAEAAGILTYADSTGLLRYFPTASLPGDPDLTAYVLRLSRLAGWPLPDAARARLISGLTPIADGRRAVADSTRLAAIAALAGEGVPVARMLAGLNIAPDRWGPAALMDWLAIARASGNARDTAATLTRLRARLDDRGTVMRFAGVADDWSLMADPDAALARLLLIASADANWAADAPRLARALTQAQQRGHWRSTPANALGTLALQGFAGRFEGGAVSGTSRVTLADQAASIAWPANGDPAPARLRLAAGQLAITHQGGGTPWAQVTMAATVPQTRSLAAGLTLSRTVRPVAQAVPGRWSRGDVIAVRLTLKAAALTPWVALIDPVPAGATILGNGLANFSELLDAGTAGSGMAPDWIDRRTGAVQAYWRALSGTASFEYRLRLGSEGRFTLPPARAEAMYAPDIRAALPATGLTVAAGK</sequence>
<dbReference type="Pfam" id="PF17973">
    <property type="entry name" value="bMG10"/>
    <property type="match status" value="1"/>
</dbReference>
<dbReference type="SMART" id="SM01360">
    <property type="entry name" value="A2M"/>
    <property type="match status" value="1"/>
</dbReference>
<dbReference type="InterPro" id="IPR041246">
    <property type="entry name" value="Bact_MG10"/>
</dbReference>
<dbReference type="EMBL" id="NOXT01000102">
    <property type="protein sequence ID" value="OYQ30119.1"/>
    <property type="molecule type" value="Genomic_DNA"/>
</dbReference>
<dbReference type="PANTHER" id="PTHR40094">
    <property type="entry name" value="ALPHA-2-MACROGLOBULIN HOMOLOG"/>
    <property type="match status" value="1"/>
</dbReference>
<evidence type="ECO:0000256" key="2">
    <source>
        <dbReference type="SAM" id="SignalP"/>
    </source>
</evidence>
<feature type="signal peptide" evidence="2">
    <location>
        <begin position="1"/>
        <end position="23"/>
    </location>
</feature>
<feature type="domain" description="Alpha-2-macroglobulin" evidence="4">
    <location>
        <begin position="1238"/>
        <end position="1326"/>
    </location>
</feature>
<dbReference type="Pfam" id="PF07703">
    <property type="entry name" value="A2M_BRD"/>
    <property type="match status" value="1"/>
</dbReference>
<dbReference type="InterPro" id="IPR051802">
    <property type="entry name" value="YfhM-like"/>
</dbReference>